<dbReference type="InterPro" id="IPR043461">
    <property type="entry name" value="LpxH-like"/>
</dbReference>
<accession>A0ABV1HB56</accession>
<gene>
    <name evidence="1" type="ORF">WMO43_03540</name>
</gene>
<sequence>MSYLSRIDHAFSDAPVLPLSENGRYVLFSDCHRGIGTSNDNFLKNQHLYFAALNYYYQHSFCYIELGDGDELWENRSFSAIQNIHSNVFWLLSLFYEEHRLFMLFGNHDIAKKDFHPFSDCCFHEGLRLKDCVTGQELYLTHGHQADFFNSTLWRLSCFLVRYLWKPLEQFGVLDPTSAAKNYKVKNKTEQRLQEWTKLHKKILITGHTHRPVLGSKDSLYFNTGSCVHPRCITCIELVHRELSLVKWTLSTKPDRTLFVAREVLAGPVGLDDLLKYS</sequence>
<keyword evidence="2" id="KW-1185">Reference proteome</keyword>
<proteinExistence type="predicted"/>
<organism evidence="1 2">
    <name type="scientific">Maccoyibacter intestinihominis</name>
    <dbReference type="NCBI Taxonomy" id="3133499"/>
    <lineage>
        <taxon>Bacteria</taxon>
        <taxon>Bacillati</taxon>
        <taxon>Bacillota</taxon>
        <taxon>Clostridia</taxon>
        <taxon>Lachnospirales</taxon>
        <taxon>Lachnospiraceae</taxon>
        <taxon>Maccoyibacter</taxon>
    </lineage>
</organism>
<protein>
    <submittedName>
        <fullName evidence="1">Metallophosphoesterase family protein</fullName>
    </submittedName>
</protein>
<dbReference type="Gene3D" id="3.60.21.10">
    <property type="match status" value="1"/>
</dbReference>
<dbReference type="InterPro" id="IPR029052">
    <property type="entry name" value="Metallo-depent_PP-like"/>
</dbReference>
<name>A0ABV1HB56_9FIRM</name>
<dbReference type="SUPFAM" id="SSF56300">
    <property type="entry name" value="Metallo-dependent phosphatases"/>
    <property type="match status" value="1"/>
</dbReference>
<evidence type="ECO:0000313" key="2">
    <source>
        <dbReference type="Proteomes" id="UP001454489"/>
    </source>
</evidence>
<dbReference type="EMBL" id="JBBMEX010000002">
    <property type="protein sequence ID" value="MEQ2556955.1"/>
    <property type="molecule type" value="Genomic_DNA"/>
</dbReference>
<dbReference type="RefSeq" id="WP_177963306.1">
    <property type="nucleotide sequence ID" value="NZ_JBBMEX010000002.1"/>
</dbReference>
<dbReference type="PANTHER" id="PTHR34990">
    <property type="entry name" value="UDP-2,3-DIACYLGLUCOSAMINE HYDROLASE-RELATED"/>
    <property type="match status" value="1"/>
</dbReference>
<reference evidence="1 2" key="1">
    <citation type="submission" date="2024-03" db="EMBL/GenBank/DDBJ databases">
        <title>Human intestinal bacterial collection.</title>
        <authorList>
            <person name="Pauvert C."/>
            <person name="Hitch T.C.A."/>
            <person name="Clavel T."/>
        </authorList>
    </citation>
    <scope>NUCLEOTIDE SEQUENCE [LARGE SCALE GENOMIC DNA]</scope>
    <source>
        <strain evidence="1 2">CLA-AA-H185</strain>
    </source>
</reference>
<dbReference type="Proteomes" id="UP001454489">
    <property type="component" value="Unassembled WGS sequence"/>
</dbReference>
<evidence type="ECO:0000313" key="1">
    <source>
        <dbReference type="EMBL" id="MEQ2556955.1"/>
    </source>
</evidence>
<comment type="caution">
    <text evidence="1">The sequence shown here is derived from an EMBL/GenBank/DDBJ whole genome shotgun (WGS) entry which is preliminary data.</text>
</comment>
<dbReference type="PANTHER" id="PTHR34990:SF2">
    <property type="entry name" value="BLL8164 PROTEIN"/>
    <property type="match status" value="1"/>
</dbReference>